<dbReference type="CDD" id="cd02230">
    <property type="entry name" value="cupin_HP0902-like"/>
    <property type="match status" value="1"/>
</dbReference>
<proteinExistence type="predicted"/>
<dbReference type="InterPro" id="IPR014710">
    <property type="entry name" value="RmlC-like_jellyroll"/>
</dbReference>
<dbReference type="PANTHER" id="PTHR37694:SF1">
    <property type="entry name" value="SLR8022 PROTEIN"/>
    <property type="match status" value="1"/>
</dbReference>
<dbReference type="SUPFAM" id="SSF51182">
    <property type="entry name" value="RmlC-like cupins"/>
    <property type="match status" value="1"/>
</dbReference>
<dbReference type="PANTHER" id="PTHR37694">
    <property type="entry name" value="SLR8022 PROTEIN"/>
    <property type="match status" value="1"/>
</dbReference>
<accession>A0A0W8FD85</accession>
<reference evidence="2" key="1">
    <citation type="journal article" date="2015" name="Proc. Natl. Acad. Sci. U.S.A.">
        <title>Networks of energetic and metabolic interactions define dynamics in microbial communities.</title>
        <authorList>
            <person name="Embree M."/>
            <person name="Liu J.K."/>
            <person name="Al-Bassam M.M."/>
            <person name="Zengler K."/>
        </authorList>
    </citation>
    <scope>NUCLEOTIDE SEQUENCE</scope>
</reference>
<dbReference type="EMBL" id="LNQE01001369">
    <property type="protein sequence ID" value="KUG18702.1"/>
    <property type="molecule type" value="Genomic_DNA"/>
</dbReference>
<organism evidence="2">
    <name type="scientific">hydrocarbon metagenome</name>
    <dbReference type="NCBI Taxonomy" id="938273"/>
    <lineage>
        <taxon>unclassified sequences</taxon>
        <taxon>metagenomes</taxon>
        <taxon>ecological metagenomes</taxon>
    </lineage>
</organism>
<dbReference type="InterPro" id="IPR011051">
    <property type="entry name" value="RmlC_Cupin_sf"/>
</dbReference>
<name>A0A0W8FD85_9ZZZZ</name>
<dbReference type="Gene3D" id="2.60.120.10">
    <property type="entry name" value="Jelly Rolls"/>
    <property type="match status" value="1"/>
</dbReference>
<gene>
    <name evidence="2" type="ORF">ASZ90_011630</name>
</gene>
<dbReference type="AlphaFoldDB" id="A0A0W8FD85"/>
<sequence>MTETENEKATPRVERLEDLVAYQEGSVVSREIIRKSTGTATIFAFDIGQGLSEHTAPFDALVNIVDGEVEITISKKAYRLAKGDCIILPAGEPHALKAISRFKMLLVMIRS</sequence>
<evidence type="ECO:0000259" key="1">
    <source>
        <dbReference type="Pfam" id="PF07883"/>
    </source>
</evidence>
<protein>
    <recommendedName>
        <fullName evidence="1">Cupin type-2 domain-containing protein</fullName>
    </recommendedName>
</protein>
<feature type="domain" description="Cupin type-2" evidence="1">
    <location>
        <begin position="45"/>
        <end position="107"/>
    </location>
</feature>
<dbReference type="InterPro" id="IPR013096">
    <property type="entry name" value="Cupin_2"/>
</dbReference>
<evidence type="ECO:0000313" key="2">
    <source>
        <dbReference type="EMBL" id="KUG18702.1"/>
    </source>
</evidence>
<comment type="caution">
    <text evidence="2">The sequence shown here is derived from an EMBL/GenBank/DDBJ whole genome shotgun (WGS) entry which is preliminary data.</text>
</comment>
<dbReference type="Pfam" id="PF07883">
    <property type="entry name" value="Cupin_2"/>
    <property type="match status" value="1"/>
</dbReference>